<evidence type="ECO:0000313" key="2">
    <source>
        <dbReference type="Proteomes" id="UP000242329"/>
    </source>
</evidence>
<sequence length="1019" mass="122712">MKNKKLKVKLLSHEDFGEIKREIEKSNKNFLYITATANLKKLRLDQDEDKKLFRAFKTRKIEENDLDFNLCSFDEFTHYVRYLLRQEGGYISTIDQRAILYELIKHFYSEERLYQTLVNELFELYQFFMFKEVEKIKDSALYEIKKSYPEFYYNIFQLYNDFKDELIDIKNGKPSIAKVDIEKLKNKEPYIVALKEKISEILNNYAFIFFDGFLFFNDHQYFVIHKALSLEKEVYLVAKSNLLDSTESIILSYYEELFDIDVTKLIAQKTDSLNDLNNFETNDSISWLQTARENFLKDTTFLKKDDSIVIYEPFYNREEEFKFVIRKITEIINKIINENLKPEVNLKEQLKNLLKDFAIVNAVDKEKFEEELDLLLQRYGVFLLDPKVNHKEEWQHVDLNSIDKIYYSKYDFLRTSVKNKDGTELSFKDKLSFFKENFERIHVIRRKRPVSSYPVTQFIVQLCEVILKGIDVDKFKIILYSNWKYISGNDVKWSDYLFQFRMVQEYFKNSSDISAWLESLEKIKEGKKNLLQYKGHPFAAISDDFLKNMKGILEVLKRISEDLKDIQMNIRDYIKNVGKYLFEEKSTFGLEGYEFEEELISRIEDTLNEISISSYVSTDAAFFAKNLIALIEEFRQELEEVDEDLLYLNVVNLENMHKFKYVFFVMAENDKYPRPLKRDFPFSQDIIEIMEENGICEKPMEMHDEDYHLKLERYLFKNVLDFTGERIYFTYSQREREKELGPSVFLEDLTSILGREGMDIDSLSVKAESTLEVKGKLESVDEGELVVFEGSLNKKEKLIDRLFYKYCKKLFYYRNFCEDGKHLCFFNDYQLSFYASWFCFSYCLREHGERYKNKVYTVHDDEYYSDLEKFIVEGENNLKRWFFLWENNKFKFIWLERYVKSYLSKLIGRIVKKGINNFYVEVVDDYYFLRSVVKETEYIRIPLFNYLEFAIISNYIWKGRDEDECKGRYKEFYCYKIDKDMKDFKLKMHELLVPINKKIGCSYCEIKDICKLEKLKREE</sequence>
<gene>
    <name evidence="1" type="ORF">SAMN02745221_01883</name>
</gene>
<dbReference type="InterPro" id="IPR027417">
    <property type="entry name" value="P-loop_NTPase"/>
</dbReference>
<dbReference type="AlphaFoldDB" id="A0A1M5QYJ3"/>
<reference evidence="2" key="1">
    <citation type="submission" date="2016-11" db="EMBL/GenBank/DDBJ databases">
        <authorList>
            <person name="Varghese N."/>
            <person name="Submissions S."/>
        </authorList>
    </citation>
    <scope>NUCLEOTIDE SEQUENCE [LARGE SCALE GENOMIC DNA]</scope>
    <source>
        <strain evidence="2">DSM 11003</strain>
    </source>
</reference>
<keyword evidence="2" id="KW-1185">Reference proteome</keyword>
<evidence type="ECO:0008006" key="3">
    <source>
        <dbReference type="Google" id="ProtNLM"/>
    </source>
</evidence>
<accession>A0A1M5QYJ3</accession>
<dbReference type="Proteomes" id="UP000242329">
    <property type="component" value="Unassembled WGS sequence"/>
</dbReference>
<proteinExistence type="predicted"/>
<dbReference type="Gene3D" id="3.40.50.300">
    <property type="entry name" value="P-loop containing nucleotide triphosphate hydrolases"/>
    <property type="match status" value="1"/>
</dbReference>
<dbReference type="STRING" id="1123382.SAMN02745221_01883"/>
<evidence type="ECO:0000313" key="1">
    <source>
        <dbReference type="EMBL" id="SHH18840.1"/>
    </source>
</evidence>
<dbReference type="OrthoDB" id="9758506at2"/>
<organism evidence="1 2">
    <name type="scientific">Thermosyntropha lipolytica DSM 11003</name>
    <dbReference type="NCBI Taxonomy" id="1123382"/>
    <lineage>
        <taxon>Bacteria</taxon>
        <taxon>Bacillati</taxon>
        <taxon>Bacillota</taxon>
        <taxon>Clostridia</taxon>
        <taxon>Eubacteriales</taxon>
        <taxon>Syntrophomonadaceae</taxon>
        <taxon>Thermosyntropha</taxon>
    </lineage>
</organism>
<dbReference type="SUPFAM" id="SSF52540">
    <property type="entry name" value="P-loop containing nucleoside triphosphate hydrolases"/>
    <property type="match status" value="1"/>
</dbReference>
<protein>
    <recommendedName>
        <fullName evidence="3">PD-(D/E)XK nuclease superfamily protein</fullName>
    </recommendedName>
</protein>
<dbReference type="RefSeq" id="WP_073093195.1">
    <property type="nucleotide sequence ID" value="NZ_FQWY01000040.1"/>
</dbReference>
<dbReference type="EMBL" id="FQWY01000040">
    <property type="protein sequence ID" value="SHH18840.1"/>
    <property type="molecule type" value="Genomic_DNA"/>
</dbReference>
<name>A0A1M5QYJ3_9FIRM</name>